<feature type="chain" id="PRO_5039563496" description="Lipoprotein" evidence="2">
    <location>
        <begin position="21"/>
        <end position="68"/>
    </location>
</feature>
<feature type="signal peptide" evidence="2">
    <location>
        <begin position="1"/>
        <end position="20"/>
    </location>
</feature>
<dbReference type="AlphaFoldDB" id="A0A4Y3VBS3"/>
<evidence type="ECO:0000313" key="3">
    <source>
        <dbReference type="EMBL" id="GEC02436.1"/>
    </source>
</evidence>
<name>A0A4Y3VBS3_9ACTN</name>
<keyword evidence="4" id="KW-1185">Reference proteome</keyword>
<dbReference type="Proteomes" id="UP000317881">
    <property type="component" value="Unassembled WGS sequence"/>
</dbReference>
<keyword evidence="1" id="KW-0472">Membrane</keyword>
<evidence type="ECO:0000313" key="4">
    <source>
        <dbReference type="Proteomes" id="UP000317881"/>
    </source>
</evidence>
<sequence>MKRWQSAIGLLLCLSAMQQASTLSYPAFWNDVGLLGFIFFLVMLCVGPRGLSRKRGDAQEKDAQPPGQ</sequence>
<keyword evidence="1" id="KW-1133">Transmembrane helix</keyword>
<accession>A0A4Y3VBS3</accession>
<protein>
    <recommendedName>
        <fullName evidence="5">Lipoprotein</fullName>
    </recommendedName>
</protein>
<evidence type="ECO:0000256" key="2">
    <source>
        <dbReference type="SAM" id="SignalP"/>
    </source>
</evidence>
<evidence type="ECO:0008006" key="5">
    <source>
        <dbReference type="Google" id="ProtNLM"/>
    </source>
</evidence>
<feature type="transmembrane region" description="Helical" evidence="1">
    <location>
        <begin position="32"/>
        <end position="51"/>
    </location>
</feature>
<keyword evidence="2" id="KW-0732">Signal</keyword>
<evidence type="ECO:0000256" key="1">
    <source>
        <dbReference type="SAM" id="Phobius"/>
    </source>
</evidence>
<dbReference type="EMBL" id="BJND01000002">
    <property type="protein sequence ID" value="GEC02436.1"/>
    <property type="molecule type" value="Genomic_DNA"/>
</dbReference>
<reference evidence="3 4" key="1">
    <citation type="submission" date="2019-06" db="EMBL/GenBank/DDBJ databases">
        <title>Whole genome shotgun sequence of Streptomyces spinoverrucosus NBRC 14228.</title>
        <authorList>
            <person name="Hosoyama A."/>
            <person name="Uohara A."/>
            <person name="Ohji S."/>
            <person name="Ichikawa N."/>
        </authorList>
    </citation>
    <scope>NUCLEOTIDE SEQUENCE [LARGE SCALE GENOMIC DNA]</scope>
    <source>
        <strain evidence="3 4">NBRC 14228</strain>
    </source>
</reference>
<dbReference type="RefSeq" id="WP_141306514.1">
    <property type="nucleotide sequence ID" value="NZ_BJND01000002.1"/>
</dbReference>
<keyword evidence="1" id="KW-0812">Transmembrane</keyword>
<organism evidence="3 4">
    <name type="scientific">Streptomyces spinoverrucosus</name>
    <dbReference type="NCBI Taxonomy" id="284043"/>
    <lineage>
        <taxon>Bacteria</taxon>
        <taxon>Bacillati</taxon>
        <taxon>Actinomycetota</taxon>
        <taxon>Actinomycetes</taxon>
        <taxon>Kitasatosporales</taxon>
        <taxon>Streptomycetaceae</taxon>
        <taxon>Streptomyces</taxon>
    </lineage>
</organism>
<comment type="caution">
    <text evidence="3">The sequence shown here is derived from an EMBL/GenBank/DDBJ whole genome shotgun (WGS) entry which is preliminary data.</text>
</comment>
<proteinExistence type="predicted"/>
<gene>
    <name evidence="3" type="ORF">SSP24_00910</name>
</gene>